<dbReference type="RefSeq" id="WP_114641973.1">
    <property type="nucleotide sequence ID" value="NZ_JAACIO010000008.1"/>
</dbReference>
<keyword evidence="3" id="KW-1185">Reference proteome</keyword>
<gene>
    <name evidence="2" type="ORF">DYH56_06055</name>
</gene>
<dbReference type="EMBL" id="QUAJ01000008">
    <property type="protein sequence ID" value="REI41705.1"/>
    <property type="molecule type" value="Genomic_DNA"/>
</dbReference>
<feature type="transmembrane region" description="Helical" evidence="1">
    <location>
        <begin position="174"/>
        <end position="196"/>
    </location>
</feature>
<reference evidence="2 3" key="1">
    <citation type="submission" date="2018-08" db="EMBL/GenBank/DDBJ databases">
        <title>Draft genome sequence of Psychrilyobacter sp. strain SD5 isolated from Black Sea water.</title>
        <authorList>
            <person name="Yadav S."/>
            <person name="Villanueva L."/>
            <person name="Damste J.S.S."/>
        </authorList>
    </citation>
    <scope>NUCLEOTIDE SEQUENCE [LARGE SCALE GENOMIC DNA]</scope>
    <source>
        <strain evidence="2 3">SD5</strain>
    </source>
</reference>
<feature type="transmembrane region" description="Helical" evidence="1">
    <location>
        <begin position="30"/>
        <end position="49"/>
    </location>
</feature>
<evidence type="ECO:0000256" key="1">
    <source>
        <dbReference type="SAM" id="Phobius"/>
    </source>
</evidence>
<feature type="transmembrane region" description="Helical" evidence="1">
    <location>
        <begin position="92"/>
        <end position="111"/>
    </location>
</feature>
<comment type="caution">
    <text evidence="2">The sequence shown here is derived from an EMBL/GenBank/DDBJ whole genome shotgun (WGS) entry which is preliminary data.</text>
</comment>
<feature type="transmembrane region" description="Helical" evidence="1">
    <location>
        <begin position="61"/>
        <end position="86"/>
    </location>
</feature>
<evidence type="ECO:0000313" key="3">
    <source>
        <dbReference type="Proteomes" id="UP000263486"/>
    </source>
</evidence>
<dbReference type="InterPro" id="IPR005642">
    <property type="entry name" value="LysO"/>
</dbReference>
<evidence type="ECO:0000313" key="2">
    <source>
        <dbReference type="EMBL" id="REI41705.1"/>
    </source>
</evidence>
<accession>A0ABX9KHW2</accession>
<proteinExistence type="predicted"/>
<name>A0ABX9KHW2_9FUSO</name>
<dbReference type="PANTHER" id="PTHR35804:SF1">
    <property type="entry name" value="LYSINE EXPORTER LYSO"/>
    <property type="match status" value="1"/>
</dbReference>
<keyword evidence="1" id="KW-1133">Transmembrane helix</keyword>
<sequence>MTLSIVASVITGILGGYFFISESFTQHIDILIDSALYFLIFCVGIDIGLNKHIFKDLKKHSLIILIIPTSIIAGSLIGGLITGYIFHMPKNLSMAISSGFGWYSLSGIILTQLHSAEIGTIAFLTNIFRELITVVSIPFIAKYLNDYTAIAPAGATSMDSTLPIISKYTNPETVVIAFINGILLSGLVPVLVPFFYSI</sequence>
<dbReference type="Proteomes" id="UP000263486">
    <property type="component" value="Unassembled WGS sequence"/>
</dbReference>
<keyword evidence="1" id="KW-0812">Transmembrane</keyword>
<dbReference type="PANTHER" id="PTHR35804">
    <property type="entry name" value="LYSINE EXPORTER LYSO"/>
    <property type="match status" value="1"/>
</dbReference>
<dbReference type="Pfam" id="PF03956">
    <property type="entry name" value="Lys_export"/>
    <property type="match status" value="1"/>
</dbReference>
<organism evidence="2 3">
    <name type="scientific">Psychrilyobacter piezotolerans</name>
    <dbReference type="NCBI Taxonomy" id="2293438"/>
    <lineage>
        <taxon>Bacteria</taxon>
        <taxon>Fusobacteriati</taxon>
        <taxon>Fusobacteriota</taxon>
        <taxon>Fusobacteriia</taxon>
        <taxon>Fusobacteriales</taxon>
        <taxon>Fusobacteriaceae</taxon>
        <taxon>Psychrilyobacter</taxon>
    </lineage>
</organism>
<keyword evidence="1" id="KW-0472">Membrane</keyword>
<protein>
    <submittedName>
        <fullName evidence="2">DUF340 domain-containing protein</fullName>
    </submittedName>
</protein>
<feature type="transmembrane region" description="Helical" evidence="1">
    <location>
        <begin position="5"/>
        <end position="24"/>
    </location>
</feature>